<dbReference type="PANTHER" id="PTHR43479:SF11">
    <property type="entry name" value="ACREF_ENVCD OPERON REPRESSOR-RELATED"/>
    <property type="match status" value="1"/>
</dbReference>
<evidence type="ECO:0000256" key="1">
    <source>
        <dbReference type="ARBA" id="ARBA00023125"/>
    </source>
</evidence>
<dbReference type="Proteomes" id="UP000198970">
    <property type="component" value="Chromosome I"/>
</dbReference>
<reference evidence="4 5" key="1">
    <citation type="submission" date="2016-10" db="EMBL/GenBank/DDBJ databases">
        <authorList>
            <person name="Varghese N."/>
            <person name="Submissions S."/>
        </authorList>
    </citation>
    <scope>NUCLEOTIDE SEQUENCE [LARGE SCALE GENOMIC DNA]</scope>
    <source>
        <strain evidence="4 5">ATCC 19403</strain>
    </source>
</reference>
<feature type="DNA-binding region" description="H-T-H motif" evidence="2">
    <location>
        <begin position="30"/>
        <end position="49"/>
    </location>
</feature>
<evidence type="ECO:0000313" key="5">
    <source>
        <dbReference type="Proteomes" id="UP000198970"/>
    </source>
</evidence>
<dbReference type="InterPro" id="IPR001647">
    <property type="entry name" value="HTH_TetR"/>
</dbReference>
<dbReference type="PANTHER" id="PTHR43479">
    <property type="entry name" value="ACREF/ENVCD OPERON REPRESSOR-RELATED"/>
    <property type="match status" value="1"/>
</dbReference>
<dbReference type="GO" id="GO:0003677">
    <property type="term" value="F:DNA binding"/>
    <property type="evidence" value="ECO:0007669"/>
    <property type="project" value="UniProtKB-KW"/>
</dbReference>
<feature type="domain" description="HTH tetR-type" evidence="3">
    <location>
        <begin position="6"/>
        <end position="67"/>
    </location>
</feature>
<protein>
    <submittedName>
        <fullName evidence="4">DNA-binding transcriptional regulator, AcrR family</fullName>
    </submittedName>
</protein>
<evidence type="ECO:0000256" key="2">
    <source>
        <dbReference type="PROSITE-ProRule" id="PRU00335"/>
    </source>
</evidence>
<dbReference type="InterPro" id="IPR050624">
    <property type="entry name" value="HTH-type_Tx_Regulator"/>
</dbReference>
<dbReference type="PROSITE" id="PS50977">
    <property type="entry name" value="HTH_TETR_2"/>
    <property type="match status" value="1"/>
</dbReference>
<keyword evidence="1 2" id="KW-0238">DNA-binding</keyword>
<evidence type="ECO:0000259" key="3">
    <source>
        <dbReference type="PROSITE" id="PS50977"/>
    </source>
</evidence>
<accession>A0ABY1CAX9</accession>
<dbReference type="InterPro" id="IPR009057">
    <property type="entry name" value="Homeodomain-like_sf"/>
</dbReference>
<keyword evidence="5" id="KW-1185">Reference proteome</keyword>
<dbReference type="SUPFAM" id="SSF46689">
    <property type="entry name" value="Homeodomain-like"/>
    <property type="match status" value="1"/>
</dbReference>
<organism evidence="4 5">
    <name type="scientific">Lacrimispora sphenoides JCM 1415</name>
    <dbReference type="NCBI Taxonomy" id="1297793"/>
    <lineage>
        <taxon>Bacteria</taxon>
        <taxon>Bacillati</taxon>
        <taxon>Bacillota</taxon>
        <taxon>Clostridia</taxon>
        <taxon>Lachnospirales</taxon>
        <taxon>Lachnospiraceae</taxon>
        <taxon>Lacrimispora</taxon>
    </lineage>
</organism>
<dbReference type="Pfam" id="PF00440">
    <property type="entry name" value="TetR_N"/>
    <property type="match status" value="1"/>
</dbReference>
<sequence length="187" mass="21175">MSSNEQDLRQKLIETTKSLMDEADDIGKITVRQIAEKAGVATGLVNYHFKSKDNLISIAIGDVMVRVISEITESDDYSPMEPDLRLRIMLKKLCDVAGNDKKMIRFMMLREMTEGSMQAPLYIIPLLKEIFGEQKDDMQLRIIALQLIQPIQASAINAASFHMYSGIDLTNSEQRNYFIDVLVDNLA</sequence>
<dbReference type="EMBL" id="LT630003">
    <property type="protein sequence ID" value="SET85487.1"/>
    <property type="molecule type" value="Genomic_DNA"/>
</dbReference>
<gene>
    <name evidence="4" type="ORF">SAMN02745906_2450</name>
</gene>
<dbReference type="Gene3D" id="1.10.357.10">
    <property type="entry name" value="Tetracycline Repressor, domain 2"/>
    <property type="match status" value="1"/>
</dbReference>
<evidence type="ECO:0000313" key="4">
    <source>
        <dbReference type="EMBL" id="SET85487.1"/>
    </source>
</evidence>
<name>A0ABY1CAX9_9FIRM</name>
<proteinExistence type="predicted"/>